<reference evidence="2 3" key="1">
    <citation type="journal article" date="2016" name="Nat. Commun.">
        <title>Extremotolerant tardigrade genome and improved radiotolerance of human cultured cells by tardigrade-unique protein.</title>
        <authorList>
            <person name="Hashimoto T."/>
            <person name="Horikawa D.D."/>
            <person name="Saito Y."/>
            <person name="Kuwahara H."/>
            <person name="Kozuka-Hata H."/>
            <person name="Shin-I T."/>
            <person name="Minakuchi Y."/>
            <person name="Ohishi K."/>
            <person name="Motoyama A."/>
            <person name="Aizu T."/>
            <person name="Enomoto A."/>
            <person name="Kondo K."/>
            <person name="Tanaka S."/>
            <person name="Hara Y."/>
            <person name="Koshikawa S."/>
            <person name="Sagara H."/>
            <person name="Miura T."/>
            <person name="Yokobori S."/>
            <person name="Miyagawa K."/>
            <person name="Suzuki Y."/>
            <person name="Kubo T."/>
            <person name="Oyama M."/>
            <person name="Kohara Y."/>
            <person name="Fujiyama A."/>
            <person name="Arakawa K."/>
            <person name="Katayama T."/>
            <person name="Toyoda A."/>
            <person name="Kunieda T."/>
        </authorList>
    </citation>
    <scope>NUCLEOTIDE SEQUENCE [LARGE SCALE GENOMIC DNA]</scope>
    <source>
        <strain evidence="2 3">YOKOZUNA-1</strain>
    </source>
</reference>
<evidence type="ECO:0000256" key="1">
    <source>
        <dbReference type="SAM" id="MobiDB-lite"/>
    </source>
</evidence>
<dbReference type="Proteomes" id="UP000186922">
    <property type="component" value="Unassembled WGS sequence"/>
</dbReference>
<organism evidence="2 3">
    <name type="scientific">Ramazzottius varieornatus</name>
    <name type="common">Water bear</name>
    <name type="synonym">Tardigrade</name>
    <dbReference type="NCBI Taxonomy" id="947166"/>
    <lineage>
        <taxon>Eukaryota</taxon>
        <taxon>Metazoa</taxon>
        <taxon>Ecdysozoa</taxon>
        <taxon>Tardigrada</taxon>
        <taxon>Eutardigrada</taxon>
        <taxon>Parachela</taxon>
        <taxon>Hypsibioidea</taxon>
        <taxon>Ramazzottiidae</taxon>
        <taxon>Ramazzottius</taxon>
    </lineage>
</organism>
<gene>
    <name evidence="2" type="primary">RvY_14187-1</name>
    <name evidence="2" type="synonym">RvY_14187.1</name>
    <name evidence="2" type="ORF">RvY_14187</name>
</gene>
<evidence type="ECO:0000313" key="3">
    <source>
        <dbReference type="Proteomes" id="UP000186922"/>
    </source>
</evidence>
<accession>A0A1D1VVJ2</accession>
<dbReference type="AlphaFoldDB" id="A0A1D1VVJ2"/>
<proteinExistence type="predicted"/>
<protein>
    <submittedName>
        <fullName evidence="2">Uncharacterized protein</fullName>
    </submittedName>
</protein>
<comment type="caution">
    <text evidence="2">The sequence shown here is derived from an EMBL/GenBank/DDBJ whole genome shotgun (WGS) entry which is preliminary data.</text>
</comment>
<feature type="region of interest" description="Disordered" evidence="1">
    <location>
        <begin position="63"/>
        <end position="102"/>
    </location>
</feature>
<sequence>MRLEFMGSLIRTMLLRNDPVQRATENRTGIEQEGNSGTSLLPLPFDRWLLSVRTSKPAAGQSFTTRSISMMDMDCGSPPGALQPSLDGEFTGQQSDRKQRPN</sequence>
<keyword evidence="3" id="KW-1185">Reference proteome</keyword>
<evidence type="ECO:0000313" key="2">
    <source>
        <dbReference type="EMBL" id="GAV03808.1"/>
    </source>
</evidence>
<name>A0A1D1VVJ2_RAMVA</name>
<dbReference type="EMBL" id="BDGG01000010">
    <property type="protein sequence ID" value="GAV03808.1"/>
    <property type="molecule type" value="Genomic_DNA"/>
</dbReference>